<dbReference type="Proteomes" id="UP000290475">
    <property type="component" value="Unassembled WGS sequence"/>
</dbReference>
<accession>A0A4Q1TUK7</accession>
<keyword evidence="1" id="KW-1133">Transmembrane helix</keyword>
<proteinExistence type="predicted"/>
<dbReference type="Proteomes" id="UP001164790">
    <property type="component" value="Chromosome"/>
</dbReference>
<sequence>MAEYRTHYQPAWIDFSMFWSAIVIGLSLAIIVQLESTKPSWLAIAIAAITILTAIGQILLLRLIATEKGIRLTSLFKSNTINLSWSEIEGFTSGHLTVMLKTKQYGRVSFLMFGKKRKQKIVALIEKGLETSTK</sequence>
<reference evidence="3" key="2">
    <citation type="submission" date="2022-10" db="EMBL/GenBank/DDBJ databases">
        <title>Comparative genomic analysis and in-vitro probiotic properties of the potential probiotic L. chiayiensis AACE 3.</title>
        <authorList>
            <person name="Kang X."/>
        </authorList>
    </citation>
    <scope>NUCLEOTIDE SEQUENCE</scope>
    <source>
        <strain evidence="3">AACE 3</strain>
    </source>
</reference>
<evidence type="ECO:0000313" key="4">
    <source>
        <dbReference type="Proteomes" id="UP000290475"/>
    </source>
</evidence>
<evidence type="ECO:0000313" key="5">
    <source>
        <dbReference type="Proteomes" id="UP001164790"/>
    </source>
</evidence>
<reference evidence="2 4" key="1">
    <citation type="submission" date="2017-01" db="EMBL/GenBank/DDBJ databases">
        <title>Lactobacillus chiayiensis sp. nov., a lactic acid bacterium isolated from compost.</title>
        <authorList>
            <person name="Huang C.-H."/>
        </authorList>
    </citation>
    <scope>NUCLEOTIDE SEQUENCE [LARGE SCALE GENOMIC DNA]</scope>
    <source>
        <strain evidence="4">chh01</strain>
        <strain evidence="2">Chh01</strain>
    </source>
</reference>
<evidence type="ECO:0000256" key="1">
    <source>
        <dbReference type="SAM" id="Phobius"/>
    </source>
</evidence>
<dbReference type="AlphaFoldDB" id="A0A4Q1TUK7"/>
<evidence type="ECO:0000313" key="2">
    <source>
        <dbReference type="EMBL" id="RXT22569.1"/>
    </source>
</evidence>
<evidence type="ECO:0000313" key="3">
    <source>
        <dbReference type="EMBL" id="UYN57754.1"/>
    </source>
</evidence>
<dbReference type="EMBL" id="CP107523">
    <property type="protein sequence ID" value="UYN57754.1"/>
    <property type="molecule type" value="Genomic_DNA"/>
</dbReference>
<feature type="transmembrane region" description="Helical" evidence="1">
    <location>
        <begin position="12"/>
        <end position="34"/>
    </location>
</feature>
<dbReference type="EMBL" id="MSSM01000021">
    <property type="protein sequence ID" value="RXT22569.1"/>
    <property type="molecule type" value="Genomic_DNA"/>
</dbReference>
<dbReference type="InterPro" id="IPR020215">
    <property type="entry name" value="EbsA-like"/>
</dbReference>
<feature type="transmembrane region" description="Helical" evidence="1">
    <location>
        <begin position="40"/>
        <end position="61"/>
    </location>
</feature>
<dbReference type="RefSeq" id="WP_129302069.1">
    <property type="nucleotide sequence ID" value="NZ_CP074378.1"/>
</dbReference>
<keyword evidence="1" id="KW-0812">Transmembrane</keyword>
<name>A0A4Q1TUK7_9LACO</name>
<gene>
    <name evidence="2" type="ORF">BVJ53_08625</name>
    <name evidence="3" type="ORF">OFW50_06725</name>
</gene>
<protein>
    <submittedName>
        <fullName evidence="3">EbsA family protein</fullName>
    </submittedName>
</protein>
<organism evidence="2 4">
    <name type="scientific">Lacticaseibacillus chiayiensis</name>
    <dbReference type="NCBI Taxonomy" id="2100821"/>
    <lineage>
        <taxon>Bacteria</taxon>
        <taxon>Bacillati</taxon>
        <taxon>Bacillota</taxon>
        <taxon>Bacilli</taxon>
        <taxon>Lactobacillales</taxon>
        <taxon>Lactobacillaceae</taxon>
        <taxon>Lacticaseibacillus</taxon>
    </lineage>
</organism>
<keyword evidence="1" id="KW-0472">Membrane</keyword>
<dbReference type="Pfam" id="PF17255">
    <property type="entry name" value="EbsA"/>
    <property type="match status" value="1"/>
</dbReference>
<keyword evidence="5" id="KW-1185">Reference proteome</keyword>